<reference evidence="2" key="1">
    <citation type="journal article" date="2022" name="bioRxiv">
        <title>Sequencing and chromosome-scale assembly of the giantPleurodeles waltlgenome.</title>
        <authorList>
            <person name="Brown T."/>
            <person name="Elewa A."/>
            <person name="Iarovenko S."/>
            <person name="Subramanian E."/>
            <person name="Araus A.J."/>
            <person name="Petzold A."/>
            <person name="Susuki M."/>
            <person name="Suzuki K.-i.T."/>
            <person name="Hayashi T."/>
            <person name="Toyoda A."/>
            <person name="Oliveira C."/>
            <person name="Osipova E."/>
            <person name="Leigh N.D."/>
            <person name="Simon A."/>
            <person name="Yun M.H."/>
        </authorList>
    </citation>
    <scope>NUCLEOTIDE SEQUENCE</scope>
    <source>
        <strain evidence="2">20211129_DDA</strain>
        <tissue evidence="2">Liver</tissue>
    </source>
</reference>
<evidence type="ECO:0000313" key="3">
    <source>
        <dbReference type="Proteomes" id="UP001066276"/>
    </source>
</evidence>
<gene>
    <name evidence="2" type="ORF">NDU88_007083</name>
</gene>
<name>A0AAV7U197_PLEWA</name>
<dbReference type="Proteomes" id="UP001066276">
    <property type="component" value="Chromosome 3_2"/>
</dbReference>
<dbReference type="EMBL" id="JANPWB010000006">
    <property type="protein sequence ID" value="KAJ1181884.1"/>
    <property type="molecule type" value="Genomic_DNA"/>
</dbReference>
<comment type="caution">
    <text evidence="2">The sequence shown here is derived from an EMBL/GenBank/DDBJ whole genome shotgun (WGS) entry which is preliminary data.</text>
</comment>
<feature type="region of interest" description="Disordered" evidence="1">
    <location>
        <begin position="1"/>
        <end position="77"/>
    </location>
</feature>
<proteinExistence type="predicted"/>
<sequence length="152" mass="16751">MPLPDCSRAQERPAVINSDPREEGYPGGTAGYNPEEEDGGNPEIRIPAETKDGVLRRPASRKEKNAEGGEIKQSTSPNENVYRALYDSLVFLALVRMPIRSRNEKNAGLAFKQGIKRFPLKCGTKESIAERFGIIILFITVIPPAAPKFCAH</sequence>
<evidence type="ECO:0000313" key="2">
    <source>
        <dbReference type="EMBL" id="KAJ1181884.1"/>
    </source>
</evidence>
<organism evidence="2 3">
    <name type="scientific">Pleurodeles waltl</name>
    <name type="common">Iberian ribbed newt</name>
    <dbReference type="NCBI Taxonomy" id="8319"/>
    <lineage>
        <taxon>Eukaryota</taxon>
        <taxon>Metazoa</taxon>
        <taxon>Chordata</taxon>
        <taxon>Craniata</taxon>
        <taxon>Vertebrata</taxon>
        <taxon>Euteleostomi</taxon>
        <taxon>Amphibia</taxon>
        <taxon>Batrachia</taxon>
        <taxon>Caudata</taxon>
        <taxon>Salamandroidea</taxon>
        <taxon>Salamandridae</taxon>
        <taxon>Pleurodelinae</taxon>
        <taxon>Pleurodeles</taxon>
    </lineage>
</organism>
<evidence type="ECO:0000256" key="1">
    <source>
        <dbReference type="SAM" id="MobiDB-lite"/>
    </source>
</evidence>
<protein>
    <submittedName>
        <fullName evidence="2">Uncharacterized protein</fullName>
    </submittedName>
</protein>
<accession>A0AAV7U197</accession>
<feature type="compositionally biased region" description="Basic and acidic residues" evidence="1">
    <location>
        <begin position="46"/>
        <end position="70"/>
    </location>
</feature>
<dbReference type="AlphaFoldDB" id="A0AAV7U197"/>
<keyword evidence="3" id="KW-1185">Reference proteome</keyword>